<feature type="compositionally biased region" description="Basic and acidic residues" evidence="4">
    <location>
        <begin position="498"/>
        <end position="525"/>
    </location>
</feature>
<feature type="compositionally biased region" description="Basic and acidic residues" evidence="4">
    <location>
        <begin position="145"/>
        <end position="160"/>
    </location>
</feature>
<evidence type="ECO:0000256" key="1">
    <source>
        <dbReference type="ARBA" id="ARBA00004604"/>
    </source>
</evidence>
<dbReference type="Pfam" id="PF04615">
    <property type="entry name" value="Utp14"/>
    <property type="match status" value="1"/>
</dbReference>
<sequence length="916" mass="104662">MAKKSKGVKKSGKNRSSRKIIDAYQIAERQENQSHPRDFDESDNDVPFEEGILDARKFLNDGQQNEDLLDEEIDSDEALASDDDYDVLNSKFSQTIRDKAKRKKIGQDSDSDEESEIDVDDDAAYDSIDEGQLVTLSEAWDMDDRDLAQVKGSKESKELVLNDEWESESSSSGEEEDNEGDDDDEEDEGVEEDWGDTTKVSSSDSEPESEEGDSEEEEEEEDIFAHESGDEDGEVDLVKTTGMLEKELELAKPKERKKFIAETRSENEFSVPSNGQKLSLTDMMKGVSGVDNILIDQNAKAVATPLPKRIQQRNDRGAAYELAKKEVSKWSDTVQQNRQAEVLKFPMQQPDQINDSALTFRADNHAPTTALEKKVNDLLTRSALVDDKKEATFEEIAMAKMSPEELRKRTNELRLMRELMFRDERRAKRLKKIKSKQYHKIKKRERLRNQELGDEAEDADDAEEDRDMERAKERMSLKHKTGSKWAQSMIKSGLSKDASNREELEEMLRQGERLREKQLGRKGGEGDDDDDEGIYSDDNLDRLEREYAKDVEGVDRSKIGKGVMAMDFMKNAEKRKKEENLKQIEQLRRLENGENTGLDLFEEDNGLVNVKKNTGRRVYNAAAIDDTDLNEEIRQEVDDDNAKSLDAKIGTVRVVEQERTERKPEEAAEIEKVVVDETNPWLASSTSVINNEPRQKSSKINTLIDENSSKLAKAAAKIAKRKQKQHNDTESLIDVNKTLAISDVHNDNDSDEGEPIDTDSVPTMFKQKDLIKEAFVGDDVVSEFQSEKKRMIEDEDDREEDVTLPGWGDWAGGSSKNNKNKKRKFVRKIDGVAQRDKRKDKNLSNVIINEKLNKKILKYQSSDVPYPFETREQYERSLRMPLGQEWTSRETHQKLTMPRVITKQGVVIDPLKAPFK</sequence>
<feature type="compositionally biased region" description="Basic residues" evidence="4">
    <location>
        <begin position="432"/>
        <end position="446"/>
    </location>
</feature>
<dbReference type="InterPro" id="IPR006709">
    <property type="entry name" value="SSU_processome_Utp14"/>
</dbReference>
<evidence type="ECO:0008006" key="7">
    <source>
        <dbReference type="Google" id="ProtNLM"/>
    </source>
</evidence>
<protein>
    <recommendedName>
        <fullName evidence="7">U3 small nucleolar RNA-associated protein 14</fullName>
    </recommendedName>
</protein>
<dbReference type="GO" id="GO:0032040">
    <property type="term" value="C:small-subunit processome"/>
    <property type="evidence" value="ECO:0007669"/>
    <property type="project" value="InterPro"/>
</dbReference>
<feature type="compositionally biased region" description="Acidic residues" evidence="4">
    <location>
        <begin position="452"/>
        <end position="466"/>
    </location>
</feature>
<reference evidence="5 6" key="1">
    <citation type="journal article" date="2022" name="DNA Res.">
        <title>Genome analysis of five recently described species of the CUG-Ser clade uncovers Candida theae as a new hybrid lineage with pathogenic potential in the Candida parapsilosis species complex.</title>
        <authorList>
            <person name="Mixao V."/>
            <person name="Del Olmo V."/>
            <person name="Hegedusova E."/>
            <person name="Saus E."/>
            <person name="Pryszcz L."/>
            <person name="Cillingova A."/>
            <person name="Nosek J."/>
            <person name="Gabaldon T."/>
        </authorList>
    </citation>
    <scope>NUCLEOTIDE SEQUENCE [LARGE SCALE GENOMIC DNA]</scope>
    <source>
        <strain evidence="5 6">CBS 12239</strain>
    </source>
</reference>
<proteinExistence type="predicted"/>
<dbReference type="GeneID" id="76148506"/>
<dbReference type="PANTHER" id="PTHR14150:SF12">
    <property type="entry name" value="U3 SMALL NUCLEOLAR RNA-ASSOCIATED PROTEIN 14 HOMOLOG A"/>
    <property type="match status" value="1"/>
</dbReference>
<keyword evidence="6" id="KW-1185">Reference proteome</keyword>
<feature type="region of interest" description="Disordered" evidence="4">
    <location>
        <begin position="791"/>
        <end position="823"/>
    </location>
</feature>
<keyword evidence="2" id="KW-0597">Phosphoprotein</keyword>
<dbReference type="GO" id="GO:0006364">
    <property type="term" value="P:rRNA processing"/>
    <property type="evidence" value="ECO:0007669"/>
    <property type="project" value="InterPro"/>
</dbReference>
<name>A0AAD5BIV9_9ASCO</name>
<evidence type="ECO:0000313" key="5">
    <source>
        <dbReference type="EMBL" id="KAI5967231.1"/>
    </source>
</evidence>
<evidence type="ECO:0000256" key="3">
    <source>
        <dbReference type="ARBA" id="ARBA00023242"/>
    </source>
</evidence>
<gene>
    <name evidence="5" type="ORF">KGF57_000446</name>
</gene>
<comment type="subcellular location">
    <subcellularLocation>
        <location evidence="1">Nucleus</location>
        <location evidence="1">Nucleolus</location>
    </subcellularLocation>
</comment>
<feature type="region of interest" description="Disordered" evidence="4">
    <location>
        <begin position="432"/>
        <end position="540"/>
    </location>
</feature>
<feature type="compositionally biased region" description="Acidic residues" evidence="4">
    <location>
        <begin position="161"/>
        <end position="195"/>
    </location>
</feature>
<feature type="compositionally biased region" description="Basic and acidic residues" evidence="4">
    <location>
        <begin position="28"/>
        <end position="39"/>
    </location>
</feature>
<accession>A0AAD5BIV9</accession>
<dbReference type="EMBL" id="JAIHNG010000031">
    <property type="protein sequence ID" value="KAI5967231.1"/>
    <property type="molecule type" value="Genomic_DNA"/>
</dbReference>
<feature type="compositionally biased region" description="Acidic residues" evidence="4">
    <location>
        <begin position="205"/>
        <end position="222"/>
    </location>
</feature>
<keyword evidence="3" id="KW-0539">Nucleus</keyword>
<feature type="compositionally biased region" description="Acidic residues" evidence="4">
    <location>
        <begin position="109"/>
        <end position="129"/>
    </location>
</feature>
<feature type="compositionally biased region" description="Basic residues" evidence="4">
    <location>
        <begin position="1"/>
        <end position="18"/>
    </location>
</feature>
<comment type="caution">
    <text evidence="5">The sequence shown here is derived from an EMBL/GenBank/DDBJ whole genome shotgun (WGS) entry which is preliminary data.</text>
</comment>
<feature type="region of interest" description="Disordered" evidence="4">
    <location>
        <begin position="1"/>
        <end position="54"/>
    </location>
</feature>
<evidence type="ECO:0000256" key="2">
    <source>
        <dbReference type="ARBA" id="ARBA00022553"/>
    </source>
</evidence>
<dbReference type="RefSeq" id="XP_051611047.1">
    <property type="nucleotide sequence ID" value="XM_051753969.1"/>
</dbReference>
<evidence type="ECO:0000256" key="4">
    <source>
        <dbReference type="SAM" id="MobiDB-lite"/>
    </source>
</evidence>
<dbReference type="AlphaFoldDB" id="A0AAD5BIV9"/>
<feature type="compositionally biased region" description="Acidic residues" evidence="4">
    <location>
        <begin position="40"/>
        <end position="52"/>
    </location>
</feature>
<dbReference type="PANTHER" id="PTHR14150">
    <property type="entry name" value="U3 SMALL NUCLEOLAR RNA-ASSOCIATED PROTEIN 14"/>
    <property type="match status" value="1"/>
</dbReference>
<evidence type="ECO:0000313" key="6">
    <source>
        <dbReference type="Proteomes" id="UP001204833"/>
    </source>
</evidence>
<organism evidence="5 6">
    <name type="scientific">Candida theae</name>
    <dbReference type="NCBI Taxonomy" id="1198502"/>
    <lineage>
        <taxon>Eukaryota</taxon>
        <taxon>Fungi</taxon>
        <taxon>Dikarya</taxon>
        <taxon>Ascomycota</taxon>
        <taxon>Saccharomycotina</taxon>
        <taxon>Pichiomycetes</taxon>
        <taxon>Debaryomycetaceae</taxon>
        <taxon>Candida/Lodderomyces clade</taxon>
        <taxon>Candida</taxon>
    </lineage>
</organism>
<feature type="compositionally biased region" description="Acidic residues" evidence="4">
    <location>
        <begin position="526"/>
        <end position="535"/>
    </location>
</feature>
<feature type="compositionally biased region" description="Acidic residues" evidence="4">
    <location>
        <begin position="793"/>
        <end position="802"/>
    </location>
</feature>
<feature type="compositionally biased region" description="Basic and acidic residues" evidence="4">
    <location>
        <begin position="467"/>
        <end position="476"/>
    </location>
</feature>
<feature type="region of interest" description="Disordered" evidence="4">
    <location>
        <begin position="96"/>
        <end position="241"/>
    </location>
</feature>
<dbReference type="Proteomes" id="UP001204833">
    <property type="component" value="Unassembled WGS sequence"/>
</dbReference>